<dbReference type="InterPro" id="IPR026875">
    <property type="entry name" value="PHydrolase_assoc_dom"/>
</dbReference>
<dbReference type="Gene3D" id="1.10.3210.10">
    <property type="entry name" value="Hypothetical protein af1432"/>
    <property type="match status" value="1"/>
</dbReference>
<gene>
    <name evidence="4" type="primary">dgt</name>
    <name evidence="4" type="ORF">IMI45_07200</name>
</gene>
<dbReference type="InterPro" id="IPR050135">
    <property type="entry name" value="dGTPase-like"/>
</dbReference>
<keyword evidence="1 2" id="KW-0378">Hydrolase</keyword>
<dbReference type="CDD" id="cd00077">
    <property type="entry name" value="HDc"/>
    <property type="match status" value="1"/>
</dbReference>
<dbReference type="NCBIfam" id="TIGR01353">
    <property type="entry name" value="dGTP_triPase"/>
    <property type="match status" value="1"/>
</dbReference>
<protein>
    <recommendedName>
        <fullName evidence="2">Deoxyguanosinetriphosphate triphosphohydrolase-like protein</fullName>
    </recommendedName>
</protein>
<evidence type="ECO:0000259" key="3">
    <source>
        <dbReference type="PROSITE" id="PS51831"/>
    </source>
</evidence>
<reference evidence="4" key="1">
    <citation type="submission" date="2020-10" db="EMBL/GenBank/DDBJ databases">
        <authorList>
            <person name="Delgado J.A."/>
            <person name="Gonzalez J.M."/>
        </authorList>
    </citation>
    <scope>NUCLEOTIDE SEQUENCE</scope>
    <source>
        <strain evidence="4">23.6</strain>
    </source>
</reference>
<organism evidence="4 5">
    <name type="scientific">Parageobacillus thermoglucosidasius</name>
    <name type="common">Geobacillus thermoglucosidasius</name>
    <dbReference type="NCBI Taxonomy" id="1426"/>
    <lineage>
        <taxon>Bacteria</taxon>
        <taxon>Bacillati</taxon>
        <taxon>Bacillota</taxon>
        <taxon>Bacilli</taxon>
        <taxon>Bacillales</taxon>
        <taxon>Anoxybacillaceae</taxon>
        <taxon>Parageobacillus</taxon>
    </lineage>
</organism>
<dbReference type="InterPro" id="IPR023023">
    <property type="entry name" value="dNTPase_2"/>
</dbReference>
<dbReference type="InterPro" id="IPR006261">
    <property type="entry name" value="dGTPase"/>
</dbReference>
<proteinExistence type="inferred from homology"/>
<dbReference type="Proteomes" id="UP001058458">
    <property type="component" value="Chromosome"/>
</dbReference>
<dbReference type="PANTHER" id="PTHR11373:SF32">
    <property type="entry name" value="DEOXYGUANOSINETRIPHOSPHATE TRIPHOSPHOHYDROLASE"/>
    <property type="match status" value="1"/>
</dbReference>
<dbReference type="InterPro" id="IPR003607">
    <property type="entry name" value="HD/PDEase_dom"/>
</dbReference>
<dbReference type="EMBL" id="CP063414">
    <property type="protein sequence ID" value="UOE77588.1"/>
    <property type="molecule type" value="Genomic_DNA"/>
</dbReference>
<dbReference type="SUPFAM" id="SSF109604">
    <property type="entry name" value="HD-domain/PDEase-like"/>
    <property type="match status" value="1"/>
</dbReference>
<dbReference type="AlphaFoldDB" id="A0AB38R3H2"/>
<dbReference type="SMART" id="SM00471">
    <property type="entry name" value="HDc"/>
    <property type="match status" value="1"/>
</dbReference>
<evidence type="ECO:0000256" key="1">
    <source>
        <dbReference type="ARBA" id="ARBA00022801"/>
    </source>
</evidence>
<dbReference type="PROSITE" id="PS51831">
    <property type="entry name" value="HD"/>
    <property type="match status" value="1"/>
</dbReference>
<feature type="domain" description="HD" evidence="3">
    <location>
        <begin position="84"/>
        <end position="231"/>
    </location>
</feature>
<dbReference type="InterPro" id="IPR006674">
    <property type="entry name" value="HD_domain"/>
</dbReference>
<sequence length="423" mass="48339">MSSSKIDISKMIEEGQEIASNQNELHTFRQHNDLFISTKQDETDGWRDPFQRDYARVLHSSSFRRLQGKMQLLGTQISDYYRTRLTHSLEASQIGTTISRKIEHEGVKVNSALVAMACLAHDIGNPPFGHYAEKELNKLMKDDGGFEGNAQTLRILCKLEKKSSHYDGLNLTKAALYSVVKYGVYNTSDWQIEQQKFLYEENKQNLEDNGKMKIQTIEAQIMELADDIAYSTHDLEDGLKSGILSIDAVLGQLETEELRREFQELLQKAYKNCGETFGDAAFKSITSTLIDTFIKDIGVVELTEKQRQKKGTSFKYGLGLRTKGKLMDGLKKAVRNILIEKPSVALYEIRGAQIVNRLFELLNDDKYERLLPPEYRALIQKGEPKKRVVCDYIAGMTDHYAEQLYKQYFGELNLQIEAVSESR</sequence>
<dbReference type="Pfam" id="PF01966">
    <property type="entry name" value="HD"/>
    <property type="match status" value="1"/>
</dbReference>
<accession>A0AB38R3H2</accession>
<dbReference type="GO" id="GO:0008832">
    <property type="term" value="F:dGTPase activity"/>
    <property type="evidence" value="ECO:0007669"/>
    <property type="project" value="TreeGrafter"/>
</dbReference>
<dbReference type="RefSeq" id="WP_256834799.1">
    <property type="nucleotide sequence ID" value="NZ_CP063414.1"/>
</dbReference>
<name>A0AB38R3H2_PARTM</name>
<dbReference type="HAMAP" id="MF_01212">
    <property type="entry name" value="dGTPase_type2"/>
    <property type="match status" value="1"/>
</dbReference>
<dbReference type="PANTHER" id="PTHR11373">
    <property type="entry name" value="DEOXYNUCLEOSIDE TRIPHOSPHATE TRIPHOSPHOHYDROLASE"/>
    <property type="match status" value="1"/>
</dbReference>
<evidence type="ECO:0000313" key="4">
    <source>
        <dbReference type="EMBL" id="UOE77588.1"/>
    </source>
</evidence>
<dbReference type="Pfam" id="PF13286">
    <property type="entry name" value="HD_assoc"/>
    <property type="match status" value="1"/>
</dbReference>
<dbReference type="GO" id="GO:0006203">
    <property type="term" value="P:dGTP catabolic process"/>
    <property type="evidence" value="ECO:0007669"/>
    <property type="project" value="TreeGrafter"/>
</dbReference>
<comment type="similarity">
    <text evidence="2">Belongs to the dGTPase family. Type 2 subfamily.</text>
</comment>
<evidence type="ECO:0000256" key="2">
    <source>
        <dbReference type="HAMAP-Rule" id="MF_01212"/>
    </source>
</evidence>
<evidence type="ECO:0000313" key="5">
    <source>
        <dbReference type="Proteomes" id="UP001058458"/>
    </source>
</evidence>